<feature type="transmembrane region" description="Helical" evidence="1">
    <location>
        <begin position="54"/>
        <end position="74"/>
    </location>
</feature>
<dbReference type="EMBL" id="CT868263">
    <property type="protein sequence ID" value="CAK77098.1"/>
    <property type="molecule type" value="Genomic_DNA"/>
</dbReference>
<proteinExistence type="predicted"/>
<dbReference type="OMA" id="FKGKYNK"/>
<keyword evidence="3" id="KW-1185">Reference proteome</keyword>
<gene>
    <name evidence="2" type="ORF">GSPATT00012604001</name>
</gene>
<accession>A0D231</accession>
<keyword evidence="1" id="KW-1133">Transmembrane helix</keyword>
<dbReference type="InParanoid" id="A0D231"/>
<protein>
    <recommendedName>
        <fullName evidence="4">Transmembrane protein</fullName>
    </recommendedName>
</protein>
<dbReference type="Proteomes" id="UP000000600">
    <property type="component" value="Unassembled WGS sequence"/>
</dbReference>
<dbReference type="GeneID" id="5030279"/>
<evidence type="ECO:0008006" key="4">
    <source>
        <dbReference type="Google" id="ProtNLM"/>
    </source>
</evidence>
<sequence>MLHQLVQLIVRTKEQQEKSVSTKVRFLSEIDVDQSSQNTQTITSEQNSEDSDGYVLIVLLICLFLLICVCGTIVEVSRRNKVKKEIKQKLLQETRLSLQSNLITLNSMQDQMQFSLWKLTSFNFKNFSTLKILRFQSFLTSYNKLELSIKLEQDRDPWSAEGHISLNSEQDIQIHLRTSLDSELLEKSDRSDHLYLLQQFKGKYNKEEYKFVGSWSVYGSQELNNLNFFGEFELSKILT</sequence>
<dbReference type="KEGG" id="ptm:GSPATT00012604001"/>
<dbReference type="AlphaFoldDB" id="A0D231"/>
<reference evidence="2 3" key="1">
    <citation type="journal article" date="2006" name="Nature">
        <title>Global trends of whole-genome duplications revealed by the ciliate Paramecium tetraurelia.</title>
        <authorList>
            <consortium name="Genoscope"/>
            <person name="Aury J.-M."/>
            <person name="Jaillon O."/>
            <person name="Duret L."/>
            <person name="Noel B."/>
            <person name="Jubin C."/>
            <person name="Porcel B.M."/>
            <person name="Segurens B."/>
            <person name="Daubin V."/>
            <person name="Anthouard V."/>
            <person name="Aiach N."/>
            <person name="Arnaiz O."/>
            <person name="Billaut A."/>
            <person name="Beisson J."/>
            <person name="Blanc I."/>
            <person name="Bouhouche K."/>
            <person name="Camara F."/>
            <person name="Duharcourt S."/>
            <person name="Guigo R."/>
            <person name="Gogendeau D."/>
            <person name="Katinka M."/>
            <person name="Keller A.-M."/>
            <person name="Kissmehl R."/>
            <person name="Klotz C."/>
            <person name="Koll F."/>
            <person name="Le Moue A."/>
            <person name="Lepere C."/>
            <person name="Malinsky S."/>
            <person name="Nowacki M."/>
            <person name="Nowak J.K."/>
            <person name="Plattner H."/>
            <person name="Poulain J."/>
            <person name="Ruiz F."/>
            <person name="Serrano V."/>
            <person name="Zagulski M."/>
            <person name="Dessen P."/>
            <person name="Betermier M."/>
            <person name="Weissenbach J."/>
            <person name="Scarpelli C."/>
            <person name="Schachter V."/>
            <person name="Sperling L."/>
            <person name="Meyer E."/>
            <person name="Cohen J."/>
            <person name="Wincker P."/>
        </authorList>
    </citation>
    <scope>NUCLEOTIDE SEQUENCE [LARGE SCALE GENOMIC DNA]</scope>
    <source>
        <strain evidence="2 3">Stock d4-2</strain>
    </source>
</reference>
<keyword evidence="1" id="KW-0812">Transmembrane</keyword>
<dbReference type="OrthoDB" id="302701at2759"/>
<dbReference type="RefSeq" id="XP_001444495.1">
    <property type="nucleotide sequence ID" value="XM_001444458.1"/>
</dbReference>
<evidence type="ECO:0000313" key="2">
    <source>
        <dbReference type="EMBL" id="CAK77098.1"/>
    </source>
</evidence>
<dbReference type="HOGENOM" id="CLU_1177358_0_0_1"/>
<evidence type="ECO:0000313" key="3">
    <source>
        <dbReference type="Proteomes" id="UP000000600"/>
    </source>
</evidence>
<keyword evidence="1" id="KW-0472">Membrane</keyword>
<evidence type="ECO:0000256" key="1">
    <source>
        <dbReference type="SAM" id="Phobius"/>
    </source>
</evidence>
<organism evidence="2 3">
    <name type="scientific">Paramecium tetraurelia</name>
    <dbReference type="NCBI Taxonomy" id="5888"/>
    <lineage>
        <taxon>Eukaryota</taxon>
        <taxon>Sar</taxon>
        <taxon>Alveolata</taxon>
        <taxon>Ciliophora</taxon>
        <taxon>Intramacronucleata</taxon>
        <taxon>Oligohymenophorea</taxon>
        <taxon>Peniculida</taxon>
        <taxon>Parameciidae</taxon>
        <taxon>Paramecium</taxon>
    </lineage>
</organism>
<name>A0D231_PARTE</name>